<dbReference type="OrthoDB" id="126635at2"/>
<gene>
    <name evidence="2" type="ordered locus">Acid345_0543</name>
</gene>
<sequence>MKKAICTLAALFTLSLTTFAQNKAQTPRYESAISPKTEVANVAAVTYTGVFVYNFTILLTSPITDPPSCTVSVVTTDAASGRQFEETAIGTASAPSGGYAKCTVKIYYSWALGSGGSDMVTGQYSVLGFTTNTVGTTERTASSNVVSFPVPANGTTTTTAISSRL</sequence>
<protein>
    <recommendedName>
        <fullName evidence="4">Lipoprotein</fullName>
    </recommendedName>
</protein>
<reference evidence="2 3" key="1">
    <citation type="journal article" date="2009" name="Appl. Environ. Microbiol.">
        <title>Three genomes from the phylum Acidobacteria provide insight into the lifestyles of these microorganisms in soils.</title>
        <authorList>
            <person name="Ward N.L."/>
            <person name="Challacombe J.F."/>
            <person name="Janssen P.H."/>
            <person name="Henrissat B."/>
            <person name="Coutinho P.M."/>
            <person name="Wu M."/>
            <person name="Xie G."/>
            <person name="Haft D.H."/>
            <person name="Sait M."/>
            <person name="Badger J."/>
            <person name="Barabote R.D."/>
            <person name="Bradley B."/>
            <person name="Brettin T.S."/>
            <person name="Brinkac L.M."/>
            <person name="Bruce D."/>
            <person name="Creasy T."/>
            <person name="Daugherty S.C."/>
            <person name="Davidsen T.M."/>
            <person name="DeBoy R.T."/>
            <person name="Detter J.C."/>
            <person name="Dodson R.J."/>
            <person name="Durkin A.S."/>
            <person name="Ganapathy A."/>
            <person name="Gwinn-Giglio M."/>
            <person name="Han C.S."/>
            <person name="Khouri H."/>
            <person name="Kiss H."/>
            <person name="Kothari S.P."/>
            <person name="Madupu R."/>
            <person name="Nelson K.E."/>
            <person name="Nelson W.C."/>
            <person name="Paulsen I."/>
            <person name="Penn K."/>
            <person name="Ren Q."/>
            <person name="Rosovitz M.J."/>
            <person name="Selengut J.D."/>
            <person name="Shrivastava S."/>
            <person name="Sullivan S.A."/>
            <person name="Tapia R."/>
            <person name="Thompson L.S."/>
            <person name="Watkins K.L."/>
            <person name="Yang Q."/>
            <person name="Yu C."/>
            <person name="Zafar N."/>
            <person name="Zhou L."/>
            <person name="Kuske C.R."/>
        </authorList>
    </citation>
    <scope>NUCLEOTIDE SEQUENCE [LARGE SCALE GENOMIC DNA]</scope>
    <source>
        <strain evidence="2 3">Ellin345</strain>
    </source>
</reference>
<organism evidence="2 3">
    <name type="scientific">Koribacter versatilis (strain Ellin345)</name>
    <dbReference type="NCBI Taxonomy" id="204669"/>
    <lineage>
        <taxon>Bacteria</taxon>
        <taxon>Pseudomonadati</taxon>
        <taxon>Acidobacteriota</taxon>
        <taxon>Terriglobia</taxon>
        <taxon>Terriglobales</taxon>
        <taxon>Candidatus Korobacteraceae</taxon>
        <taxon>Candidatus Korobacter</taxon>
    </lineage>
</organism>
<dbReference type="RefSeq" id="WP_011521350.1">
    <property type="nucleotide sequence ID" value="NC_008009.1"/>
</dbReference>
<dbReference type="STRING" id="204669.Acid345_0543"/>
<dbReference type="EnsemblBacteria" id="ABF39548">
    <property type="protein sequence ID" value="ABF39548"/>
    <property type="gene ID" value="Acid345_0543"/>
</dbReference>
<proteinExistence type="predicted"/>
<dbReference type="KEGG" id="aba:Acid345_0543"/>
<keyword evidence="3" id="KW-1185">Reference proteome</keyword>
<feature type="chain" id="PRO_5004192011" description="Lipoprotein" evidence="1">
    <location>
        <begin position="21"/>
        <end position="165"/>
    </location>
</feature>
<evidence type="ECO:0000313" key="3">
    <source>
        <dbReference type="Proteomes" id="UP000002432"/>
    </source>
</evidence>
<evidence type="ECO:0000256" key="1">
    <source>
        <dbReference type="SAM" id="SignalP"/>
    </source>
</evidence>
<dbReference type="HOGENOM" id="CLU_1576447_0_0_0"/>
<name>Q1IUA2_KORVE</name>
<keyword evidence="1" id="KW-0732">Signal</keyword>
<dbReference type="AlphaFoldDB" id="Q1IUA2"/>
<dbReference type="Proteomes" id="UP000002432">
    <property type="component" value="Chromosome"/>
</dbReference>
<evidence type="ECO:0000313" key="2">
    <source>
        <dbReference type="EMBL" id="ABF39548.1"/>
    </source>
</evidence>
<accession>Q1IUA2</accession>
<dbReference type="EMBL" id="CP000360">
    <property type="protein sequence ID" value="ABF39548.1"/>
    <property type="molecule type" value="Genomic_DNA"/>
</dbReference>
<feature type="signal peptide" evidence="1">
    <location>
        <begin position="1"/>
        <end position="20"/>
    </location>
</feature>
<evidence type="ECO:0008006" key="4">
    <source>
        <dbReference type="Google" id="ProtNLM"/>
    </source>
</evidence>